<organism evidence="1 2">
    <name type="scientific">Staphylococcus equorum</name>
    <dbReference type="NCBI Taxonomy" id="246432"/>
    <lineage>
        <taxon>Bacteria</taxon>
        <taxon>Bacillati</taxon>
        <taxon>Bacillota</taxon>
        <taxon>Bacilli</taxon>
        <taxon>Bacillales</taxon>
        <taxon>Staphylococcaceae</taxon>
        <taxon>Staphylococcus</taxon>
    </lineage>
</organism>
<reference evidence="1" key="2">
    <citation type="submission" date="2023-03" db="EMBL/GenBank/DDBJ databases">
        <authorList>
            <person name="Vazquez L."/>
            <person name="Rodriguez J."/>
            <person name="Mayo B."/>
            <person name="Florez A.B."/>
        </authorList>
    </citation>
    <scope>NUCLEOTIDE SEQUENCE</scope>
    <source>
        <strain evidence="1">5A3I</strain>
    </source>
</reference>
<evidence type="ECO:0000313" key="1">
    <source>
        <dbReference type="EMBL" id="MDK9865955.1"/>
    </source>
</evidence>
<dbReference type="Proteomes" id="UP001174037">
    <property type="component" value="Unassembled WGS sequence"/>
</dbReference>
<proteinExistence type="predicted"/>
<dbReference type="InterPro" id="IPR055590">
    <property type="entry name" value="TscA"/>
</dbReference>
<accession>A0AAW7AJZ0</accession>
<protein>
    <submittedName>
        <fullName evidence="1">Pathogenicity island protein</fullName>
    </submittedName>
</protein>
<dbReference type="RefSeq" id="WP_002512117.1">
    <property type="nucleotide sequence ID" value="NZ_CP068576.1"/>
</dbReference>
<reference evidence="1" key="1">
    <citation type="journal article" date="2023" name="Int. J. Mol. Sci.">
        <title>Antibiotic Resistance/Susceptibility Profiles of Staphylococcus equorum Strains from Cheese, and Genome Analysis for Antibiotic Resistance Genes.</title>
        <authorList>
            <person name="Vazquez L."/>
            <person name="Srednik M.E."/>
            <person name="Rodriguez J."/>
            <person name="Florez A.B."/>
            <person name="Mayo B."/>
        </authorList>
    </citation>
    <scope>NUCLEOTIDE SEQUENCE</scope>
    <source>
        <strain evidence="1">5A3I</strain>
    </source>
</reference>
<comment type="caution">
    <text evidence="1">The sequence shown here is derived from an EMBL/GenBank/DDBJ whole genome shotgun (WGS) entry which is preliminary data.</text>
</comment>
<dbReference type="AlphaFoldDB" id="A0AAW7AJZ0"/>
<name>A0AAW7AJZ0_9STAP</name>
<dbReference type="EMBL" id="JARGCK010000004">
    <property type="protein sequence ID" value="MDK9865955.1"/>
    <property type="molecule type" value="Genomic_DNA"/>
</dbReference>
<evidence type="ECO:0000313" key="2">
    <source>
        <dbReference type="Proteomes" id="UP001174037"/>
    </source>
</evidence>
<sequence>MTQEQKEQLTYILYTLQMNVNDKSTTYEHSVEEAGIVTTFEISREQHLEEVMRWAAQEIEREFDVLPTIEQ</sequence>
<dbReference type="NCBIfam" id="NF047365">
    <property type="entry name" value="TscA"/>
    <property type="match status" value="1"/>
</dbReference>
<gene>
    <name evidence="1" type="ORF">P1A27_08385</name>
</gene>
<dbReference type="Pfam" id="PF23767">
    <property type="entry name" value="TscA"/>
    <property type="match status" value="1"/>
</dbReference>